<accession>A0A212J0Z7</accession>
<sequence>MHTARFIRTGTPWTWKIFFLLAAVVFFFFSGSVQAQEEGKKSDVPGPTVRLYFENDYFGNEDQDYTNAVQIRVISPDLRSLAENGFLPEWMGNLLGHVPFPGYRGAPQYNISAGFGQQIYTPEHTDRSSLQKDDRPYAGYLYGLVALHAKRYNRLDTIELAGGVIGPSALGKQAQNEAHRLFSVDTAKGWQHQLRDEPALMLTWSRIWRLNAEAEPGGWGWDILPQVNVSVGTPYTRAGLGSEVRFGWNLPPDYGSSIIRPGAGITRPQEEGVPGSHAHSSSDSFWDNFSLYGFLGAEGYAVAWDSFLDGNLWKDSHSVDKFPLAGQLSGGVAVLLYDFQITYTHVYSAKEFHGQGKGHNYGSIAVSYRF</sequence>
<dbReference type="InterPro" id="IPR037107">
    <property type="entry name" value="Put_OMP_sf"/>
</dbReference>
<dbReference type="InterPro" id="IPR018707">
    <property type="entry name" value="LpxR"/>
</dbReference>
<reference evidence="2" key="1">
    <citation type="submission" date="2016-04" db="EMBL/GenBank/DDBJ databases">
        <authorList>
            <person name="Evans L.H."/>
            <person name="Alamgir A."/>
            <person name="Owens N."/>
            <person name="Weber N.D."/>
            <person name="Virtaneva K."/>
            <person name="Barbian K."/>
            <person name="Babar A."/>
            <person name="Rosenke K."/>
        </authorList>
    </citation>
    <scope>NUCLEOTIDE SEQUENCE</scope>
    <source>
        <strain evidence="2">86</strain>
    </source>
</reference>
<organism evidence="2">
    <name type="scientific">uncultured delta proteobacterium</name>
    <dbReference type="NCBI Taxonomy" id="34034"/>
    <lineage>
        <taxon>Bacteria</taxon>
        <taxon>Deltaproteobacteria</taxon>
        <taxon>environmental samples</taxon>
    </lineage>
</organism>
<protein>
    <recommendedName>
        <fullName evidence="3">Lipid A deacylase LpxR family protein</fullName>
    </recommendedName>
</protein>
<dbReference type="EMBL" id="FLUQ01000001">
    <property type="protein sequence ID" value="SBV92845.1"/>
    <property type="molecule type" value="Genomic_DNA"/>
</dbReference>
<dbReference type="Gene3D" id="2.40.128.140">
    <property type="entry name" value="Outer membrane protein"/>
    <property type="match status" value="1"/>
</dbReference>
<gene>
    <name evidence="2" type="ORF">KL86DPRO_10430</name>
</gene>
<keyword evidence="1" id="KW-0732">Signal</keyword>
<dbReference type="Pfam" id="PF09982">
    <property type="entry name" value="LpxR"/>
    <property type="match status" value="1"/>
</dbReference>
<feature type="signal peptide" evidence="1">
    <location>
        <begin position="1"/>
        <end position="35"/>
    </location>
</feature>
<name>A0A212J0Z7_9DELT</name>
<evidence type="ECO:0008006" key="3">
    <source>
        <dbReference type="Google" id="ProtNLM"/>
    </source>
</evidence>
<dbReference type="AlphaFoldDB" id="A0A212J0Z7"/>
<evidence type="ECO:0000313" key="2">
    <source>
        <dbReference type="EMBL" id="SBV92845.1"/>
    </source>
</evidence>
<evidence type="ECO:0000256" key="1">
    <source>
        <dbReference type="SAM" id="SignalP"/>
    </source>
</evidence>
<feature type="chain" id="PRO_5013324374" description="Lipid A deacylase LpxR family protein" evidence="1">
    <location>
        <begin position="36"/>
        <end position="370"/>
    </location>
</feature>
<proteinExistence type="predicted"/>